<name>A0A371HPL2_MUCPR</name>
<organism evidence="1 2">
    <name type="scientific">Mucuna pruriens</name>
    <name type="common">Velvet bean</name>
    <name type="synonym">Dolichos pruriens</name>
    <dbReference type="NCBI Taxonomy" id="157652"/>
    <lineage>
        <taxon>Eukaryota</taxon>
        <taxon>Viridiplantae</taxon>
        <taxon>Streptophyta</taxon>
        <taxon>Embryophyta</taxon>
        <taxon>Tracheophyta</taxon>
        <taxon>Spermatophyta</taxon>
        <taxon>Magnoliopsida</taxon>
        <taxon>eudicotyledons</taxon>
        <taxon>Gunneridae</taxon>
        <taxon>Pentapetalae</taxon>
        <taxon>rosids</taxon>
        <taxon>fabids</taxon>
        <taxon>Fabales</taxon>
        <taxon>Fabaceae</taxon>
        <taxon>Papilionoideae</taxon>
        <taxon>50 kb inversion clade</taxon>
        <taxon>NPAAA clade</taxon>
        <taxon>indigoferoid/millettioid clade</taxon>
        <taxon>Phaseoleae</taxon>
        <taxon>Mucuna</taxon>
    </lineage>
</organism>
<reference evidence="1" key="1">
    <citation type="submission" date="2018-05" db="EMBL/GenBank/DDBJ databases">
        <title>Draft genome of Mucuna pruriens seed.</title>
        <authorList>
            <person name="Nnadi N.E."/>
            <person name="Vos R."/>
            <person name="Hasami M.H."/>
            <person name="Devisetty U.K."/>
            <person name="Aguiy J.C."/>
        </authorList>
    </citation>
    <scope>NUCLEOTIDE SEQUENCE [LARGE SCALE GENOMIC DNA]</scope>
    <source>
        <strain evidence="1">JCA_2017</strain>
    </source>
</reference>
<dbReference type="STRING" id="157652.A0A371HPL2"/>
<dbReference type="OrthoDB" id="998851at2759"/>
<evidence type="ECO:0000313" key="1">
    <source>
        <dbReference type="EMBL" id="RDY04624.1"/>
    </source>
</evidence>
<accession>A0A371HPL2</accession>
<gene>
    <name evidence="1" type="ORF">CR513_11650</name>
</gene>
<protein>
    <submittedName>
        <fullName evidence="1">Uncharacterized protein</fullName>
    </submittedName>
</protein>
<feature type="non-terminal residue" evidence="1">
    <location>
        <position position="1"/>
    </location>
</feature>
<dbReference type="Proteomes" id="UP000257109">
    <property type="component" value="Unassembled WGS sequence"/>
</dbReference>
<sequence>MEERKGRTSSLFTRGMIQFKNFVQGCKLIDASFQVGCFEGENGQDYNKLLVVACVYHLALLKSNHTLLQSNLRGNRCRRPLKFMAAWLRHDYSQIIFLIVGWSNNTMNLQILYDGKQVFRDILRKKCIILRRLNRIASRIPLYDRESFPSLPFNNREDLVNMVSLEEVKRIIFNIGAFKVPNLDGLQVVFYQSQWTVVENSLAKLMINLFANLNKVEEINDTFIALIPKIDRVHNMKNFRPNLVHSTYQ</sequence>
<dbReference type="AlphaFoldDB" id="A0A371HPL2"/>
<comment type="caution">
    <text evidence="1">The sequence shown here is derived from an EMBL/GenBank/DDBJ whole genome shotgun (WGS) entry which is preliminary data.</text>
</comment>
<evidence type="ECO:0000313" key="2">
    <source>
        <dbReference type="Proteomes" id="UP000257109"/>
    </source>
</evidence>
<proteinExistence type="predicted"/>
<keyword evidence="2" id="KW-1185">Reference proteome</keyword>
<dbReference type="EMBL" id="QJKJ01002047">
    <property type="protein sequence ID" value="RDY04624.1"/>
    <property type="molecule type" value="Genomic_DNA"/>
</dbReference>